<dbReference type="EMBL" id="QJKJ01006223">
    <property type="protein sequence ID" value="RDX87458.1"/>
    <property type="molecule type" value="Genomic_DNA"/>
</dbReference>
<dbReference type="AlphaFoldDB" id="A0A371GA84"/>
<gene>
    <name evidence="1" type="ORF">CR513_31065</name>
</gene>
<sequence>MNKSSRSFQIKKINPALHFLSKKRLTRREFTANSRAAFVSEGPLCIRKKELEEASTASEMNIYDKGFSETYKSLNISHPSSATAKVSSLLLLSFSVNPGGPIEAFKVKP</sequence>
<proteinExistence type="predicted"/>
<name>A0A371GA84_MUCPR</name>
<evidence type="ECO:0000313" key="1">
    <source>
        <dbReference type="EMBL" id="RDX87458.1"/>
    </source>
</evidence>
<evidence type="ECO:0000313" key="2">
    <source>
        <dbReference type="Proteomes" id="UP000257109"/>
    </source>
</evidence>
<protein>
    <submittedName>
        <fullName evidence="1">Uncharacterized protein</fullName>
    </submittedName>
</protein>
<dbReference type="Proteomes" id="UP000257109">
    <property type="component" value="Unassembled WGS sequence"/>
</dbReference>
<reference evidence="1" key="1">
    <citation type="submission" date="2018-05" db="EMBL/GenBank/DDBJ databases">
        <title>Draft genome of Mucuna pruriens seed.</title>
        <authorList>
            <person name="Nnadi N.E."/>
            <person name="Vos R."/>
            <person name="Hasami M.H."/>
            <person name="Devisetty U.K."/>
            <person name="Aguiy J.C."/>
        </authorList>
    </citation>
    <scope>NUCLEOTIDE SEQUENCE [LARGE SCALE GENOMIC DNA]</scope>
    <source>
        <strain evidence="1">JCA_2017</strain>
    </source>
</reference>
<keyword evidence="2" id="KW-1185">Reference proteome</keyword>
<organism evidence="1 2">
    <name type="scientific">Mucuna pruriens</name>
    <name type="common">Velvet bean</name>
    <name type="synonym">Dolichos pruriens</name>
    <dbReference type="NCBI Taxonomy" id="157652"/>
    <lineage>
        <taxon>Eukaryota</taxon>
        <taxon>Viridiplantae</taxon>
        <taxon>Streptophyta</taxon>
        <taxon>Embryophyta</taxon>
        <taxon>Tracheophyta</taxon>
        <taxon>Spermatophyta</taxon>
        <taxon>Magnoliopsida</taxon>
        <taxon>eudicotyledons</taxon>
        <taxon>Gunneridae</taxon>
        <taxon>Pentapetalae</taxon>
        <taxon>rosids</taxon>
        <taxon>fabids</taxon>
        <taxon>Fabales</taxon>
        <taxon>Fabaceae</taxon>
        <taxon>Papilionoideae</taxon>
        <taxon>50 kb inversion clade</taxon>
        <taxon>NPAAA clade</taxon>
        <taxon>indigoferoid/millettioid clade</taxon>
        <taxon>Phaseoleae</taxon>
        <taxon>Mucuna</taxon>
    </lineage>
</organism>
<feature type="non-terminal residue" evidence="1">
    <location>
        <position position="1"/>
    </location>
</feature>
<accession>A0A371GA84</accession>
<comment type="caution">
    <text evidence="1">The sequence shown here is derived from an EMBL/GenBank/DDBJ whole genome shotgun (WGS) entry which is preliminary data.</text>
</comment>